<name>A0A8S5P0T6_9CAUD</name>
<organism evidence="1">
    <name type="scientific">Myoviridae sp. ctLnO19</name>
    <dbReference type="NCBI Taxonomy" id="2825085"/>
    <lineage>
        <taxon>Viruses</taxon>
        <taxon>Duplodnaviria</taxon>
        <taxon>Heunggongvirae</taxon>
        <taxon>Uroviricota</taxon>
        <taxon>Caudoviricetes</taxon>
    </lineage>
</organism>
<evidence type="ECO:0000313" key="1">
    <source>
        <dbReference type="EMBL" id="DAE00240.1"/>
    </source>
</evidence>
<reference evidence="1" key="1">
    <citation type="journal article" date="2021" name="Proc. Natl. Acad. Sci. U.S.A.">
        <title>A Catalog of Tens of Thousands of Viruses from Human Metagenomes Reveals Hidden Associations with Chronic Diseases.</title>
        <authorList>
            <person name="Tisza M.J."/>
            <person name="Buck C.B."/>
        </authorList>
    </citation>
    <scope>NUCLEOTIDE SEQUENCE</scope>
    <source>
        <strain evidence="1">CtLnO19</strain>
    </source>
</reference>
<protein>
    <submittedName>
        <fullName evidence="1">Uncharacterized protein</fullName>
    </submittedName>
</protein>
<dbReference type="EMBL" id="BK015301">
    <property type="protein sequence ID" value="DAE00240.1"/>
    <property type="molecule type" value="Genomic_DNA"/>
</dbReference>
<proteinExistence type="predicted"/>
<accession>A0A8S5P0T6</accession>
<sequence>MEYYQEINQQYAKGQVLPLAYFNLTDVYCFFSQEMRNDQVEMVDFLSLELDGVHDFFLEYLPKLFDSICTGDSDGYVLFSEKLLDLGIANNLEVTDNIVDRMIILLEDVLSGISVSDKTKLFINVVEEQAVFPMALLNYVNL</sequence>